<reference evidence="3" key="1">
    <citation type="submission" date="2013-06" db="EMBL/GenBank/DDBJ databases">
        <authorList>
            <person name="Zhao Q."/>
        </authorList>
    </citation>
    <scope>NUCLEOTIDE SEQUENCE</scope>
    <source>
        <strain evidence="3">cv. W1943</strain>
    </source>
</reference>
<feature type="signal peptide" evidence="1">
    <location>
        <begin position="1"/>
        <end position="19"/>
    </location>
</feature>
<keyword evidence="1" id="KW-0732">Signal</keyword>
<name>A0A0E0RGZ9_ORYRU</name>
<dbReference type="OMA" id="FRAQAYI"/>
<organism evidence="2 3">
    <name type="scientific">Oryza rufipogon</name>
    <name type="common">Brownbeard rice</name>
    <name type="synonym">Asian wild rice</name>
    <dbReference type="NCBI Taxonomy" id="4529"/>
    <lineage>
        <taxon>Eukaryota</taxon>
        <taxon>Viridiplantae</taxon>
        <taxon>Streptophyta</taxon>
        <taxon>Embryophyta</taxon>
        <taxon>Tracheophyta</taxon>
        <taxon>Spermatophyta</taxon>
        <taxon>Magnoliopsida</taxon>
        <taxon>Liliopsida</taxon>
        <taxon>Poales</taxon>
        <taxon>Poaceae</taxon>
        <taxon>BOP clade</taxon>
        <taxon>Oryzoideae</taxon>
        <taxon>Oryzeae</taxon>
        <taxon>Oryzinae</taxon>
        <taxon>Oryza</taxon>
    </lineage>
</organism>
<dbReference type="AlphaFoldDB" id="A0A0E0RGZ9"/>
<dbReference type="Gramene" id="ORUFI12G12310.1">
    <property type="protein sequence ID" value="ORUFI12G12310.1"/>
    <property type="gene ID" value="ORUFI12G12310"/>
</dbReference>
<reference evidence="2" key="2">
    <citation type="submission" date="2015-06" db="UniProtKB">
        <authorList>
            <consortium name="EnsemblPlants"/>
        </authorList>
    </citation>
    <scope>IDENTIFICATION</scope>
</reference>
<sequence>MKILVVLVVLLFSIKSSQFYFSLEWSKLVAEFPIASSRKGSRLERTEPKLNSKLDVKLGLSLFRAQAYIGKFAQAWLVDSPIHAD</sequence>
<evidence type="ECO:0000313" key="2">
    <source>
        <dbReference type="EnsemblPlants" id="ORUFI12G12310.1"/>
    </source>
</evidence>
<protein>
    <submittedName>
        <fullName evidence="2">Uncharacterized protein</fullName>
    </submittedName>
</protein>
<evidence type="ECO:0000313" key="3">
    <source>
        <dbReference type="Proteomes" id="UP000008022"/>
    </source>
</evidence>
<dbReference type="Proteomes" id="UP000008022">
    <property type="component" value="Unassembled WGS sequence"/>
</dbReference>
<dbReference type="EnsemblPlants" id="ORUFI12G12310.1">
    <property type="protein sequence ID" value="ORUFI12G12310.1"/>
    <property type="gene ID" value="ORUFI12G12310"/>
</dbReference>
<keyword evidence="3" id="KW-1185">Reference proteome</keyword>
<evidence type="ECO:0000256" key="1">
    <source>
        <dbReference type="SAM" id="SignalP"/>
    </source>
</evidence>
<feature type="chain" id="PRO_5002372656" evidence="1">
    <location>
        <begin position="20"/>
        <end position="85"/>
    </location>
</feature>
<proteinExistence type="predicted"/>
<accession>A0A0E0RGZ9</accession>
<dbReference type="HOGENOM" id="CLU_2593559_0_0_1"/>